<keyword evidence="2" id="KW-0175">Coiled coil</keyword>
<feature type="domain" description="PPM-type phosphatase" evidence="4">
    <location>
        <begin position="510"/>
        <end position="725"/>
    </location>
</feature>
<feature type="transmembrane region" description="Helical" evidence="3">
    <location>
        <begin position="373"/>
        <end position="393"/>
    </location>
</feature>
<feature type="transmembrane region" description="Helical" evidence="3">
    <location>
        <begin position="323"/>
        <end position="345"/>
    </location>
</feature>
<sequence length="854" mass="97551">MQRGLIFLLFVASISGLYATPKNLVREDMYLRPGFDKTWIKEWPERSKALAAWHHQPSSTTDTRPVKIATLGEPFPKPGIYRWPSDKVHEYTAVTRFFLQPDERKAPVSWGLRLGSIADNWQVFLNGTEIGSAWHIDPAGERILVHRAIRDTVIELPSSLLASGENILAFRLAGDHGSAEVGFYLGQPYEVDHLRTLLSRRSETVVLILICLYLAIGLYHLLLYSRRRQESYNFYFGIFCVGLFVYLFTRTAIVFEIFEDTTLIQKVEYIVLFNVLTPFLIFIDRLFEKRITLFPKIYGAFGAALSLAVIPTTSHFNTTILRVWQVSALLGILYFLAFQLFRFVIREIRTRYADSQKVTTIAKSLSAFKNTMLFSPAGNLLIGILTIMGTAVFDILDSVIFATGIAFTKYGFALFVIGIAVMLANRFLTVHNQVEELNENLEKKVEERTRELKESLVRVQDLKKQQDADYFLTAQLLKPLAANTAHSDNIDIEYLIRQKKTFEFRKWKSEIGGDINMAASIMLKDKPFVVFVNADAMGKSMQGAGGALVLGAVFQSTIERLRWTKELSDVFPEIWLHTTFLELHRIFESFEGSMLISLVIGLIDEKSGLMYYINAEHPSMVLYRNGETRFLDTEILRKLGTPGIKGTLEIHCFQLEPGDILVMGSDGRDDVILGHNADGSNIINENEQLFLEHVREAKGNLQEIHHRVASMGEIMDDLSLLRIEFNPKEIPAAVEEQDEKLEALRQHANELAEKTQYNEAAELLMQIYEMRPQDIEICYLIAQNLRREKKIKAALQWAERAVLRDGHNLQYLLLAAELNIMVRRANKAQGYLRRVLELEPEHQRAAKLETMILQ</sequence>
<dbReference type="Proteomes" id="UP000006048">
    <property type="component" value="Chromosome"/>
</dbReference>
<dbReference type="GO" id="GO:0016791">
    <property type="term" value="F:phosphatase activity"/>
    <property type="evidence" value="ECO:0007669"/>
    <property type="project" value="TreeGrafter"/>
</dbReference>
<organism evidence="5 6">
    <name type="scientific">Turneriella parva (strain ATCC BAA-1111 / DSM 21527 / NCTC 11395 / H)</name>
    <name type="common">Leptospira parva</name>
    <dbReference type="NCBI Taxonomy" id="869212"/>
    <lineage>
        <taxon>Bacteria</taxon>
        <taxon>Pseudomonadati</taxon>
        <taxon>Spirochaetota</taxon>
        <taxon>Spirochaetia</taxon>
        <taxon>Leptospirales</taxon>
        <taxon>Leptospiraceae</taxon>
        <taxon>Turneriella</taxon>
    </lineage>
</organism>
<gene>
    <name evidence="5" type="ordered locus">Turpa_2067</name>
</gene>
<evidence type="ECO:0000256" key="1">
    <source>
        <dbReference type="ARBA" id="ARBA00022801"/>
    </source>
</evidence>
<dbReference type="OrthoDB" id="310619at2"/>
<dbReference type="InterPro" id="IPR036457">
    <property type="entry name" value="PPM-type-like_dom_sf"/>
</dbReference>
<feature type="transmembrane region" description="Helical" evidence="3">
    <location>
        <begin position="269"/>
        <end position="287"/>
    </location>
</feature>
<dbReference type="InterPro" id="IPR052016">
    <property type="entry name" value="Bact_Sigma-Reg"/>
</dbReference>
<evidence type="ECO:0000256" key="2">
    <source>
        <dbReference type="SAM" id="Coils"/>
    </source>
</evidence>
<dbReference type="InterPro" id="IPR011990">
    <property type="entry name" value="TPR-like_helical_dom_sf"/>
</dbReference>
<feature type="coiled-coil region" evidence="2">
    <location>
        <begin position="431"/>
        <end position="465"/>
    </location>
</feature>
<dbReference type="InterPro" id="IPR011623">
    <property type="entry name" value="7TMR_DISM_rcpt_extracell_dom1"/>
</dbReference>
<feature type="transmembrane region" description="Helical" evidence="3">
    <location>
        <begin position="399"/>
        <end position="423"/>
    </location>
</feature>
<keyword evidence="3" id="KW-0472">Membrane</keyword>
<evidence type="ECO:0000259" key="4">
    <source>
        <dbReference type="SMART" id="SM00331"/>
    </source>
</evidence>
<dbReference type="HOGENOM" id="CLU_017260_0_0_12"/>
<dbReference type="Gene3D" id="1.25.40.10">
    <property type="entry name" value="Tetratricopeptide repeat domain"/>
    <property type="match status" value="1"/>
</dbReference>
<dbReference type="Gene3D" id="3.60.40.10">
    <property type="entry name" value="PPM-type phosphatase domain"/>
    <property type="match status" value="1"/>
</dbReference>
<dbReference type="RefSeq" id="WP_014803219.1">
    <property type="nucleotide sequence ID" value="NC_018020.1"/>
</dbReference>
<proteinExistence type="predicted"/>
<protein>
    <submittedName>
        <fullName evidence="5">Stage II sporulation protein E</fullName>
    </submittedName>
</protein>
<accession>I4B606</accession>
<dbReference type="SUPFAM" id="SSF81606">
    <property type="entry name" value="PP2C-like"/>
    <property type="match status" value="1"/>
</dbReference>
<name>I4B606_TURPD</name>
<dbReference type="Pfam" id="PF07695">
    <property type="entry name" value="7TMR-DISM_7TM"/>
    <property type="match status" value="1"/>
</dbReference>
<reference evidence="5 6" key="1">
    <citation type="submission" date="2012-06" db="EMBL/GenBank/DDBJ databases">
        <title>The complete chromosome of genome of Turneriella parva DSM 21527.</title>
        <authorList>
            <consortium name="US DOE Joint Genome Institute (JGI-PGF)"/>
            <person name="Lucas S."/>
            <person name="Han J."/>
            <person name="Lapidus A."/>
            <person name="Bruce D."/>
            <person name="Goodwin L."/>
            <person name="Pitluck S."/>
            <person name="Peters L."/>
            <person name="Kyrpides N."/>
            <person name="Mavromatis K."/>
            <person name="Ivanova N."/>
            <person name="Mikhailova N."/>
            <person name="Chertkov O."/>
            <person name="Detter J.C."/>
            <person name="Tapia R."/>
            <person name="Han C."/>
            <person name="Land M."/>
            <person name="Hauser L."/>
            <person name="Markowitz V."/>
            <person name="Cheng J.-F."/>
            <person name="Hugenholtz P."/>
            <person name="Woyke T."/>
            <person name="Wu D."/>
            <person name="Gronow S."/>
            <person name="Wellnitz S."/>
            <person name="Brambilla E."/>
            <person name="Klenk H.-P."/>
            <person name="Eisen J.A."/>
        </authorList>
    </citation>
    <scope>NUCLEOTIDE SEQUENCE [LARGE SCALE GENOMIC DNA]</scope>
    <source>
        <strain evidence="6">ATCC BAA-1111 / DSM 21527 / NCTC 11395 / H</strain>
    </source>
</reference>
<feature type="transmembrane region" description="Helical" evidence="3">
    <location>
        <begin position="205"/>
        <end position="225"/>
    </location>
</feature>
<keyword evidence="3" id="KW-1133">Transmembrane helix</keyword>
<dbReference type="STRING" id="869212.Turpa_2067"/>
<dbReference type="PANTHER" id="PTHR43156">
    <property type="entry name" value="STAGE II SPORULATION PROTEIN E-RELATED"/>
    <property type="match status" value="1"/>
</dbReference>
<dbReference type="SUPFAM" id="SSF48452">
    <property type="entry name" value="TPR-like"/>
    <property type="match status" value="1"/>
</dbReference>
<keyword evidence="3" id="KW-0812">Transmembrane</keyword>
<dbReference type="KEGG" id="tpx:Turpa_2067"/>
<dbReference type="EMBL" id="CP002959">
    <property type="protein sequence ID" value="AFM12713.1"/>
    <property type="molecule type" value="Genomic_DNA"/>
</dbReference>
<keyword evidence="1" id="KW-0378">Hydrolase</keyword>
<evidence type="ECO:0000256" key="3">
    <source>
        <dbReference type="SAM" id="Phobius"/>
    </source>
</evidence>
<evidence type="ECO:0000313" key="6">
    <source>
        <dbReference type="Proteomes" id="UP000006048"/>
    </source>
</evidence>
<keyword evidence="6" id="KW-1185">Reference proteome</keyword>
<evidence type="ECO:0000313" key="5">
    <source>
        <dbReference type="EMBL" id="AFM12713.1"/>
    </source>
</evidence>
<dbReference type="Pfam" id="PF07228">
    <property type="entry name" value="SpoIIE"/>
    <property type="match status" value="1"/>
</dbReference>
<dbReference type="AlphaFoldDB" id="I4B606"/>
<feature type="transmembrane region" description="Helical" evidence="3">
    <location>
        <begin position="232"/>
        <end position="249"/>
    </location>
</feature>
<dbReference type="PANTHER" id="PTHR43156:SF2">
    <property type="entry name" value="STAGE II SPORULATION PROTEIN E"/>
    <property type="match status" value="1"/>
</dbReference>
<dbReference type="SMART" id="SM00331">
    <property type="entry name" value="PP2C_SIG"/>
    <property type="match status" value="1"/>
</dbReference>
<feature type="transmembrane region" description="Helical" evidence="3">
    <location>
        <begin position="299"/>
        <end position="317"/>
    </location>
</feature>
<dbReference type="InterPro" id="IPR001932">
    <property type="entry name" value="PPM-type_phosphatase-like_dom"/>
</dbReference>